<proteinExistence type="predicted"/>
<keyword evidence="1" id="KW-1133">Transmembrane helix</keyword>
<evidence type="ECO:0000313" key="2">
    <source>
        <dbReference type="EMBL" id="AET70901.1"/>
    </source>
</evidence>
<feature type="transmembrane region" description="Helical" evidence="1">
    <location>
        <begin position="45"/>
        <end position="67"/>
    </location>
</feature>
<dbReference type="STRING" id="768706.Desor_5527"/>
<dbReference type="eggNOG" id="ENOG502ZEWZ">
    <property type="taxonomic scope" value="Bacteria"/>
</dbReference>
<evidence type="ECO:0000256" key="1">
    <source>
        <dbReference type="SAM" id="Phobius"/>
    </source>
</evidence>
<dbReference type="Proteomes" id="UP000006346">
    <property type="component" value="Chromosome"/>
</dbReference>
<dbReference type="Pfam" id="PF09527">
    <property type="entry name" value="ATPase_gene1"/>
    <property type="match status" value="1"/>
</dbReference>
<sequence>MSKEQRSWQKAIVVGSSISTTLAVLVGGGYFVGRFLDAQWQTKPLFTISLMLIGLVLGGSYLVVTLMKLGASNDKK</sequence>
<feature type="transmembrane region" description="Helical" evidence="1">
    <location>
        <begin position="12"/>
        <end position="33"/>
    </location>
</feature>
<organism evidence="2 3">
    <name type="scientific">Desulfosporosinus orientis (strain ATCC 19365 / DSM 765 / NCIMB 8382 / VKM B-1628 / Singapore I)</name>
    <name type="common">Desulfotomaculum orientis</name>
    <dbReference type="NCBI Taxonomy" id="768706"/>
    <lineage>
        <taxon>Bacteria</taxon>
        <taxon>Bacillati</taxon>
        <taxon>Bacillota</taxon>
        <taxon>Clostridia</taxon>
        <taxon>Eubacteriales</taxon>
        <taxon>Desulfitobacteriaceae</taxon>
        <taxon>Desulfosporosinus</taxon>
    </lineage>
</organism>
<dbReference type="RefSeq" id="WP_014187703.1">
    <property type="nucleotide sequence ID" value="NC_016584.1"/>
</dbReference>
<dbReference type="EMBL" id="CP003108">
    <property type="protein sequence ID" value="AET70901.1"/>
    <property type="molecule type" value="Genomic_DNA"/>
</dbReference>
<keyword evidence="1" id="KW-0812">Transmembrane</keyword>
<dbReference type="InterPro" id="IPR032820">
    <property type="entry name" value="ATPase_put"/>
</dbReference>
<gene>
    <name evidence="2" type="ordered locus">Desor_5527</name>
</gene>
<reference evidence="3" key="1">
    <citation type="submission" date="2011-11" db="EMBL/GenBank/DDBJ databases">
        <title>Complete sequence of Desulfosporosinus orientis DSM 765.</title>
        <authorList>
            <person name="Lucas S."/>
            <person name="Han J."/>
            <person name="Lapidus A."/>
            <person name="Cheng J.-F."/>
            <person name="Goodwin L."/>
            <person name="Pitluck S."/>
            <person name="Peters L."/>
            <person name="Ovchinnikova G."/>
            <person name="Teshima H."/>
            <person name="Detter J.C."/>
            <person name="Han C."/>
            <person name="Tapia R."/>
            <person name="Land M."/>
            <person name="Hauser L."/>
            <person name="Kyrpides N."/>
            <person name="Ivanova N."/>
            <person name="Pagani I."/>
            <person name="Pester M."/>
            <person name="Spring S."/>
            <person name="Ollivier B."/>
            <person name="Rattei T."/>
            <person name="Klenk H.-P."/>
            <person name="Wagner M."/>
            <person name="Loy A."/>
            <person name="Woyke T."/>
        </authorList>
    </citation>
    <scope>NUCLEOTIDE SEQUENCE [LARGE SCALE GENOMIC DNA]</scope>
    <source>
        <strain evidence="3">ATCC 19365 / DSM 765 / NCIMB 8382 / VKM B-1628</strain>
    </source>
</reference>
<evidence type="ECO:0000313" key="3">
    <source>
        <dbReference type="Proteomes" id="UP000006346"/>
    </source>
</evidence>
<dbReference type="AlphaFoldDB" id="G7WHI0"/>
<reference evidence="2 3" key="2">
    <citation type="journal article" date="2012" name="J. Bacteriol.">
        <title>Complete genome sequences of Desulfosporosinus orientis DSM765T, Desulfosporosinus youngiae DSM17734T, Desulfosporosinus meridiei DSM13257T, and Desulfosporosinus acidiphilus DSM22704T.</title>
        <authorList>
            <person name="Pester M."/>
            <person name="Brambilla E."/>
            <person name="Alazard D."/>
            <person name="Rattei T."/>
            <person name="Weinmaier T."/>
            <person name="Han J."/>
            <person name="Lucas S."/>
            <person name="Lapidus A."/>
            <person name="Cheng J.F."/>
            <person name="Goodwin L."/>
            <person name="Pitluck S."/>
            <person name="Peters L."/>
            <person name="Ovchinnikova G."/>
            <person name="Teshima H."/>
            <person name="Detter J.C."/>
            <person name="Han C.S."/>
            <person name="Tapia R."/>
            <person name="Land M.L."/>
            <person name="Hauser L."/>
            <person name="Kyrpides N.C."/>
            <person name="Ivanova N.N."/>
            <person name="Pagani I."/>
            <person name="Huntmann M."/>
            <person name="Wei C.L."/>
            <person name="Davenport K.W."/>
            <person name="Daligault H."/>
            <person name="Chain P.S."/>
            <person name="Chen A."/>
            <person name="Mavromatis K."/>
            <person name="Markowitz V."/>
            <person name="Szeto E."/>
            <person name="Mikhailova N."/>
            <person name="Pati A."/>
            <person name="Wagner M."/>
            <person name="Woyke T."/>
            <person name="Ollivier B."/>
            <person name="Klenk H.P."/>
            <person name="Spring S."/>
            <person name="Loy A."/>
        </authorList>
    </citation>
    <scope>NUCLEOTIDE SEQUENCE [LARGE SCALE GENOMIC DNA]</scope>
    <source>
        <strain evidence="3">ATCC 19365 / DSM 765 / NCIMB 8382 / VKM B-1628</strain>
    </source>
</reference>
<keyword evidence="1" id="KW-0472">Membrane</keyword>
<dbReference type="KEGG" id="dor:Desor_5527"/>
<dbReference type="OrthoDB" id="282803at2"/>
<keyword evidence="3" id="KW-1185">Reference proteome</keyword>
<protein>
    <submittedName>
        <fullName evidence="2">Putative F0F1-ATPase subunit (ATPase_gene1)</fullName>
    </submittedName>
</protein>
<name>G7WHI0_DESOD</name>
<dbReference type="HOGENOM" id="CLU_137927_8_0_9"/>
<accession>G7WHI0</accession>